<organism evidence="3 4">
    <name type="scientific">Panicum miliaceum</name>
    <name type="common">Proso millet</name>
    <name type="synonym">Broomcorn millet</name>
    <dbReference type="NCBI Taxonomy" id="4540"/>
    <lineage>
        <taxon>Eukaryota</taxon>
        <taxon>Viridiplantae</taxon>
        <taxon>Streptophyta</taxon>
        <taxon>Embryophyta</taxon>
        <taxon>Tracheophyta</taxon>
        <taxon>Spermatophyta</taxon>
        <taxon>Magnoliopsida</taxon>
        <taxon>Liliopsida</taxon>
        <taxon>Poales</taxon>
        <taxon>Poaceae</taxon>
        <taxon>PACMAD clade</taxon>
        <taxon>Panicoideae</taxon>
        <taxon>Panicodae</taxon>
        <taxon>Paniceae</taxon>
        <taxon>Panicinae</taxon>
        <taxon>Panicum</taxon>
        <taxon>Panicum sect. Panicum</taxon>
    </lineage>
</organism>
<name>A0A3L6QWX9_PANMI</name>
<protein>
    <recommendedName>
        <fullName evidence="5">Anthocyanidin 5,3-O-glucosyltransferase-like</fullName>
    </recommendedName>
</protein>
<dbReference type="EMBL" id="PQIB02000011">
    <property type="protein sequence ID" value="RLM87631.1"/>
    <property type="molecule type" value="Genomic_DNA"/>
</dbReference>
<keyword evidence="4" id="KW-1185">Reference proteome</keyword>
<dbReference type="PANTHER" id="PTHR48046">
    <property type="entry name" value="UDP-GLYCOSYLTRANSFERASE 72E1"/>
    <property type="match status" value="1"/>
</dbReference>
<dbReference type="OrthoDB" id="5835829at2759"/>
<feature type="region of interest" description="Disordered" evidence="2">
    <location>
        <begin position="281"/>
        <end position="359"/>
    </location>
</feature>
<evidence type="ECO:0008006" key="5">
    <source>
        <dbReference type="Google" id="ProtNLM"/>
    </source>
</evidence>
<dbReference type="Proteomes" id="UP000275267">
    <property type="component" value="Unassembled WGS sequence"/>
</dbReference>
<dbReference type="AlphaFoldDB" id="A0A3L6QWX9"/>
<evidence type="ECO:0000256" key="1">
    <source>
        <dbReference type="ARBA" id="ARBA00022676"/>
    </source>
</evidence>
<feature type="compositionally biased region" description="Gly residues" evidence="2">
    <location>
        <begin position="411"/>
        <end position="429"/>
    </location>
</feature>
<dbReference type="SUPFAM" id="SSF53756">
    <property type="entry name" value="UDP-Glycosyltransferase/glycogen phosphorylase"/>
    <property type="match status" value="1"/>
</dbReference>
<feature type="region of interest" description="Disordered" evidence="2">
    <location>
        <begin position="399"/>
        <end position="456"/>
    </location>
</feature>
<dbReference type="STRING" id="4540.A0A3L6QWX9"/>
<evidence type="ECO:0000313" key="4">
    <source>
        <dbReference type="Proteomes" id="UP000275267"/>
    </source>
</evidence>
<dbReference type="GO" id="GO:0016757">
    <property type="term" value="F:glycosyltransferase activity"/>
    <property type="evidence" value="ECO:0007669"/>
    <property type="project" value="UniProtKB-KW"/>
</dbReference>
<keyword evidence="1" id="KW-0808">Transferase</keyword>
<dbReference type="PANTHER" id="PTHR48046:SF6">
    <property type="entry name" value="GLYCOSYLTRANSFERASE"/>
    <property type="match status" value="1"/>
</dbReference>
<dbReference type="Gene3D" id="3.40.50.2000">
    <property type="entry name" value="Glycogen Phosphorylase B"/>
    <property type="match status" value="1"/>
</dbReference>
<sequence>MAQVHAPHVVVLTSPGVGHVAPVAELATRLAALHGVTSTIVTYTNLSSPASSPALASLPPGISTAALPEVPLDDLPGGAHIVTRIITVVQRTLPHLRALLCSLLGSTAGGVMAFLADMLCPAALAVARELGVPHYVFYTSSLMSLATLLYNTELARTTTCECRDLPGPIVLPGCLPLHGADLVDPVQERTDPVYGLLVDMGLDYLHSDGYIVNTFDSLEHETLEAFKELSDKGVYAPAYAVGPFVRSSSDEAAKHRCMPWLDEQPDGSVLYVCFGSADRRAGGRAGGERPEVPVGRAVPQRQGQQREVLWWEDDRPRRRRRPAELPAGGVRRDDQARGARRTGVGAAGGDPGPPRRRRVPDALRVELGAGDHGRGRAGAGVAAVRRAADERCEAGVGARRAGAAGERPAGGRAGVAGRGGRGGQGADGGGEGRRGAGESARAAGGGAQGVGARRACTPGARGRRRHVEMCRCESGGCRCSWWWTVNL</sequence>
<feature type="compositionally biased region" description="Basic and acidic residues" evidence="2">
    <location>
        <begin position="281"/>
        <end position="291"/>
    </location>
</feature>
<comment type="caution">
    <text evidence="3">The sequence shown here is derived from an EMBL/GenBank/DDBJ whole genome shotgun (WGS) entry which is preliminary data.</text>
</comment>
<evidence type="ECO:0000256" key="2">
    <source>
        <dbReference type="SAM" id="MobiDB-lite"/>
    </source>
</evidence>
<keyword evidence="1" id="KW-0328">Glycosyltransferase</keyword>
<proteinExistence type="predicted"/>
<gene>
    <name evidence="3" type="ORF">C2845_PM04G15210</name>
</gene>
<accession>A0A3L6QWX9</accession>
<evidence type="ECO:0000313" key="3">
    <source>
        <dbReference type="EMBL" id="RLM87631.1"/>
    </source>
</evidence>
<dbReference type="FunFam" id="3.40.50.2000:FF:000054">
    <property type="entry name" value="Glycosyltransferase"/>
    <property type="match status" value="1"/>
</dbReference>
<reference evidence="4" key="1">
    <citation type="journal article" date="2019" name="Nat. Commun.">
        <title>The genome of broomcorn millet.</title>
        <authorList>
            <person name="Zou C."/>
            <person name="Miki D."/>
            <person name="Li D."/>
            <person name="Tang Q."/>
            <person name="Xiao L."/>
            <person name="Rajput S."/>
            <person name="Deng P."/>
            <person name="Jia W."/>
            <person name="Huang R."/>
            <person name="Zhang M."/>
            <person name="Sun Y."/>
            <person name="Hu J."/>
            <person name="Fu X."/>
            <person name="Schnable P.S."/>
            <person name="Li F."/>
            <person name="Zhang H."/>
            <person name="Feng B."/>
            <person name="Zhu X."/>
            <person name="Liu R."/>
            <person name="Schnable J.C."/>
            <person name="Zhu J.-K."/>
            <person name="Zhang H."/>
        </authorList>
    </citation>
    <scope>NUCLEOTIDE SEQUENCE [LARGE SCALE GENOMIC DNA]</scope>
</reference>